<keyword evidence="2 5" id="KW-0057">Aromatic amino acid biosynthesis</keyword>
<gene>
    <name evidence="5 6" type="primary">aroD</name>
    <name evidence="6" type="ORF">ACFFHF_23980</name>
</gene>
<keyword evidence="4 5" id="KW-0704">Schiff base</keyword>
<evidence type="ECO:0000256" key="2">
    <source>
        <dbReference type="ARBA" id="ARBA00023141"/>
    </source>
</evidence>
<keyword evidence="7" id="KW-1185">Reference proteome</keyword>
<protein>
    <recommendedName>
        <fullName evidence="5">3-dehydroquinate dehydratase</fullName>
        <shortName evidence="5">3-dehydroquinase</shortName>
        <ecNumber evidence="5">4.2.1.10</ecNumber>
    </recommendedName>
    <alternativeName>
        <fullName evidence="5">Type I DHQase</fullName>
    </alternativeName>
    <alternativeName>
        <fullName evidence="5">Type I dehydroquinase</fullName>
        <shortName evidence="5">DHQ1</shortName>
    </alternativeName>
</protein>
<sequence length="258" mass="28536">MANFIAVKNIRIGVGTPKICVPMTGNTVEDLLAEAELIQLNKNFVDMVEWRVDFFNDSEDLSKVMTALSTIHQRLKELPLVFTFRSLEEGGEKEIHPSYYFDLNEAAAKSGMVDLVDIELRHRDEDISQILSIIHENGRLGILSSHNFAKTPSKDKMVEILERGKKLGGDIPKIAVMPTSARDVLALLEATVEMQEKHPDTPIITMSMAGQGAISRLSGEVFGSSVTFGALKKASAPGQVQVSDLRRTLEILHHSLQK</sequence>
<dbReference type="SUPFAM" id="SSF51569">
    <property type="entry name" value="Aldolase"/>
    <property type="match status" value="1"/>
</dbReference>
<comment type="function">
    <text evidence="5">Involved in the third step of the chorismate pathway, which leads to the biosynthesis of aromatic amino acids. Catalyzes the cis-dehydration of 3-dehydroquinate (DHQ) and introduces the first double bond of the aromatic ring to yield 3-dehydroshikimate.</text>
</comment>
<dbReference type="EC" id="4.2.1.10" evidence="5"/>
<comment type="caution">
    <text evidence="5">Lacks conserved residue(s) required for the propagation of feature annotation.</text>
</comment>
<feature type="binding site" evidence="5">
    <location>
        <begin position="49"/>
        <end position="51"/>
    </location>
    <ligand>
        <name>3-dehydroquinate</name>
        <dbReference type="ChEBI" id="CHEBI:32364"/>
    </ligand>
</feature>
<dbReference type="Proteomes" id="UP001589738">
    <property type="component" value="Unassembled WGS sequence"/>
</dbReference>
<comment type="pathway">
    <text evidence="5">Metabolic intermediate biosynthesis; chorismate biosynthesis; chorismate from D-erythrose 4-phosphate and phosphoenolpyruvate: step 3/7.</text>
</comment>
<evidence type="ECO:0000256" key="4">
    <source>
        <dbReference type="ARBA" id="ARBA00023270"/>
    </source>
</evidence>
<comment type="catalytic activity">
    <reaction evidence="1 5">
        <text>3-dehydroquinate = 3-dehydroshikimate + H2O</text>
        <dbReference type="Rhea" id="RHEA:21096"/>
        <dbReference type="ChEBI" id="CHEBI:15377"/>
        <dbReference type="ChEBI" id="CHEBI:16630"/>
        <dbReference type="ChEBI" id="CHEBI:32364"/>
        <dbReference type="EC" id="4.2.1.10"/>
    </reaction>
</comment>
<evidence type="ECO:0000313" key="7">
    <source>
        <dbReference type="Proteomes" id="UP001589738"/>
    </source>
</evidence>
<feature type="binding site" evidence="5">
    <location>
        <position position="85"/>
    </location>
    <ligand>
        <name>3-dehydroquinate</name>
        <dbReference type="ChEBI" id="CHEBI:32364"/>
    </ligand>
</feature>
<dbReference type="Pfam" id="PF01487">
    <property type="entry name" value="DHquinase_I"/>
    <property type="match status" value="1"/>
</dbReference>
<dbReference type="InterPro" id="IPR050146">
    <property type="entry name" value="Type-I_3-dehydroquinase"/>
</dbReference>
<feature type="binding site" evidence="5">
    <location>
        <position position="216"/>
    </location>
    <ligand>
        <name>3-dehydroquinate</name>
        <dbReference type="ChEBI" id="CHEBI:32364"/>
    </ligand>
</feature>
<evidence type="ECO:0000256" key="1">
    <source>
        <dbReference type="ARBA" id="ARBA00001864"/>
    </source>
</evidence>
<accession>A0ABV6KY37</accession>
<proteinExistence type="inferred from homology"/>
<reference evidence="6 7" key="1">
    <citation type="submission" date="2024-09" db="EMBL/GenBank/DDBJ databases">
        <authorList>
            <person name="Sun Q."/>
            <person name="Mori K."/>
        </authorList>
    </citation>
    <scope>NUCLEOTIDE SEQUENCE [LARGE SCALE GENOMIC DNA]</scope>
    <source>
        <strain evidence="6 7">CGMCC 1.9126</strain>
    </source>
</reference>
<dbReference type="InterPro" id="IPR013785">
    <property type="entry name" value="Aldolase_TIM"/>
</dbReference>
<dbReference type="CDD" id="cd00502">
    <property type="entry name" value="DHQase_I"/>
    <property type="match status" value="1"/>
</dbReference>
<name>A0ABV6KY37_9BACI</name>
<dbReference type="NCBIfam" id="TIGR01093">
    <property type="entry name" value="aroD"/>
    <property type="match status" value="1"/>
</dbReference>
<keyword evidence="3 5" id="KW-0456">Lyase</keyword>
<dbReference type="EMBL" id="JBHLUU010000128">
    <property type="protein sequence ID" value="MFC0478251.1"/>
    <property type="molecule type" value="Genomic_DNA"/>
</dbReference>
<comment type="caution">
    <text evidence="6">The sequence shown here is derived from an EMBL/GenBank/DDBJ whole genome shotgun (WGS) entry which is preliminary data.</text>
</comment>
<evidence type="ECO:0000256" key="5">
    <source>
        <dbReference type="HAMAP-Rule" id="MF_00214"/>
    </source>
</evidence>
<feature type="active site" description="Schiff-base intermediate with substrate" evidence="5">
    <location>
        <position position="173"/>
    </location>
</feature>
<dbReference type="PANTHER" id="PTHR43699">
    <property type="entry name" value="3-DEHYDROQUINATE DEHYDRATASE"/>
    <property type="match status" value="1"/>
</dbReference>
<comment type="subunit">
    <text evidence="5">Homodimer.</text>
</comment>
<dbReference type="Gene3D" id="3.20.20.70">
    <property type="entry name" value="Aldolase class I"/>
    <property type="match status" value="1"/>
</dbReference>
<evidence type="ECO:0000256" key="3">
    <source>
        <dbReference type="ARBA" id="ARBA00023239"/>
    </source>
</evidence>
<feature type="binding site" evidence="5">
    <location>
        <position position="239"/>
    </location>
    <ligand>
        <name>3-dehydroquinate</name>
        <dbReference type="ChEBI" id="CHEBI:32364"/>
    </ligand>
</feature>
<dbReference type="GO" id="GO:0003855">
    <property type="term" value="F:3-dehydroquinate dehydratase activity"/>
    <property type="evidence" value="ECO:0007669"/>
    <property type="project" value="UniProtKB-EC"/>
</dbReference>
<feature type="active site" description="Proton donor/acceptor" evidence="5">
    <location>
        <position position="146"/>
    </location>
</feature>
<dbReference type="RefSeq" id="WP_160546296.1">
    <property type="nucleotide sequence ID" value="NZ_JBHLUU010000128.1"/>
</dbReference>
<dbReference type="HAMAP" id="MF_00214">
    <property type="entry name" value="AroD"/>
    <property type="match status" value="1"/>
</dbReference>
<keyword evidence="5" id="KW-0028">Amino-acid biosynthesis</keyword>
<evidence type="ECO:0000313" key="6">
    <source>
        <dbReference type="EMBL" id="MFC0478251.1"/>
    </source>
</evidence>
<feature type="binding site" evidence="5">
    <location>
        <position position="235"/>
    </location>
    <ligand>
        <name>3-dehydroquinate</name>
        <dbReference type="ChEBI" id="CHEBI:32364"/>
    </ligand>
</feature>
<dbReference type="InterPro" id="IPR001381">
    <property type="entry name" value="DHquinase_I"/>
</dbReference>
<comment type="similarity">
    <text evidence="5">Belongs to the type-I 3-dehydroquinase family.</text>
</comment>
<organism evidence="6 7">
    <name type="scientific">Robertmurraya beringensis</name>
    <dbReference type="NCBI Taxonomy" id="641660"/>
    <lineage>
        <taxon>Bacteria</taxon>
        <taxon>Bacillati</taxon>
        <taxon>Bacillota</taxon>
        <taxon>Bacilli</taxon>
        <taxon>Bacillales</taxon>
        <taxon>Bacillaceae</taxon>
        <taxon>Robertmurraya</taxon>
    </lineage>
</organism>
<dbReference type="PANTHER" id="PTHR43699:SF1">
    <property type="entry name" value="3-DEHYDROQUINATE DEHYDRATASE"/>
    <property type="match status" value="1"/>
</dbReference>